<organism evidence="2 3">
    <name type="scientific">Tanacetum coccineum</name>
    <dbReference type="NCBI Taxonomy" id="301880"/>
    <lineage>
        <taxon>Eukaryota</taxon>
        <taxon>Viridiplantae</taxon>
        <taxon>Streptophyta</taxon>
        <taxon>Embryophyta</taxon>
        <taxon>Tracheophyta</taxon>
        <taxon>Spermatophyta</taxon>
        <taxon>Magnoliopsida</taxon>
        <taxon>eudicotyledons</taxon>
        <taxon>Gunneridae</taxon>
        <taxon>Pentapetalae</taxon>
        <taxon>asterids</taxon>
        <taxon>campanulids</taxon>
        <taxon>Asterales</taxon>
        <taxon>Asteraceae</taxon>
        <taxon>Asteroideae</taxon>
        <taxon>Anthemideae</taxon>
        <taxon>Anthemidinae</taxon>
        <taxon>Tanacetum</taxon>
    </lineage>
</organism>
<feature type="transmembrane region" description="Helical" evidence="1">
    <location>
        <begin position="49"/>
        <end position="71"/>
    </location>
</feature>
<evidence type="ECO:0000313" key="3">
    <source>
        <dbReference type="Proteomes" id="UP001151760"/>
    </source>
</evidence>
<keyword evidence="1" id="KW-0472">Membrane</keyword>
<comment type="caution">
    <text evidence="2">The sequence shown here is derived from an EMBL/GenBank/DDBJ whole genome shotgun (WGS) entry which is preliminary data.</text>
</comment>
<evidence type="ECO:0000256" key="1">
    <source>
        <dbReference type="SAM" id="Phobius"/>
    </source>
</evidence>
<proteinExistence type="predicted"/>
<feature type="transmembrane region" description="Helical" evidence="1">
    <location>
        <begin position="114"/>
        <end position="136"/>
    </location>
</feature>
<sequence length="326" mass="36228">MLFFLRLSPLCGSGDILCKHPESISGDTHGGFPPFVHPRILAFVNSSTWLWITSFLSGARLLFFCFIGSAWLNTFIQCSVLKVSPMIINILGTPVMWAEVHAKTSTYFFKRSRSLIFILVGNCLPIVIICLGYLLFITTLSSVSVQLGMISSLPGIYWLKPPLSFGFCELYSEKMVPIPLGVWNFMAPWTVDTTIPICCIAVLPSSKLCGESDFMITNLMRGVFGPSEDLIDSIDISRKKNVRIFVHTNFPSRTESLSSLAFCFFCLSYEASYPWLFLFSNPGSQSSWKWQYLVLDQLAPGNRGGCSKVLATFSVVRISSSDSSTG</sequence>
<keyword evidence="1" id="KW-1133">Transmembrane helix</keyword>
<name>A0ABQ5FB11_9ASTR</name>
<accession>A0ABQ5FB11</accession>
<reference evidence="2" key="2">
    <citation type="submission" date="2022-01" db="EMBL/GenBank/DDBJ databases">
        <authorList>
            <person name="Yamashiro T."/>
            <person name="Shiraishi A."/>
            <person name="Satake H."/>
            <person name="Nakayama K."/>
        </authorList>
    </citation>
    <scope>NUCLEOTIDE SEQUENCE</scope>
</reference>
<dbReference type="EMBL" id="BQNB010017198">
    <property type="protein sequence ID" value="GJT60422.1"/>
    <property type="molecule type" value="Genomic_DNA"/>
</dbReference>
<evidence type="ECO:0000313" key="2">
    <source>
        <dbReference type="EMBL" id="GJT60422.1"/>
    </source>
</evidence>
<keyword evidence="3" id="KW-1185">Reference proteome</keyword>
<feature type="transmembrane region" description="Helical" evidence="1">
    <location>
        <begin position="83"/>
        <end position="102"/>
    </location>
</feature>
<dbReference type="Proteomes" id="UP001151760">
    <property type="component" value="Unassembled WGS sequence"/>
</dbReference>
<gene>
    <name evidence="2" type="ORF">Tco_1003955</name>
</gene>
<keyword evidence="1" id="KW-0812">Transmembrane</keyword>
<reference evidence="2" key="1">
    <citation type="journal article" date="2022" name="Int. J. Mol. Sci.">
        <title>Draft Genome of Tanacetum Coccineum: Genomic Comparison of Closely Related Tanacetum-Family Plants.</title>
        <authorList>
            <person name="Yamashiro T."/>
            <person name="Shiraishi A."/>
            <person name="Nakayama K."/>
            <person name="Satake H."/>
        </authorList>
    </citation>
    <scope>NUCLEOTIDE SEQUENCE</scope>
</reference>
<protein>
    <submittedName>
        <fullName evidence="2">Uncharacterized protein</fullName>
    </submittedName>
</protein>